<evidence type="ECO:0000313" key="3">
    <source>
        <dbReference type="EMBL" id="KZO92077.1"/>
    </source>
</evidence>
<feature type="transmembrane region" description="Helical" evidence="2">
    <location>
        <begin position="338"/>
        <end position="367"/>
    </location>
</feature>
<feature type="compositionally biased region" description="Low complexity" evidence="1">
    <location>
        <begin position="50"/>
        <end position="68"/>
    </location>
</feature>
<keyword evidence="2" id="KW-0472">Membrane</keyword>
<evidence type="ECO:0000256" key="1">
    <source>
        <dbReference type="SAM" id="MobiDB-lite"/>
    </source>
</evidence>
<accession>A0A167HXC3</accession>
<evidence type="ECO:0000256" key="2">
    <source>
        <dbReference type="SAM" id="Phobius"/>
    </source>
</evidence>
<feature type="transmembrane region" description="Helical" evidence="2">
    <location>
        <begin position="728"/>
        <end position="748"/>
    </location>
</feature>
<dbReference type="Proteomes" id="UP000076738">
    <property type="component" value="Unassembled WGS sequence"/>
</dbReference>
<dbReference type="OrthoDB" id="10332324at2759"/>
<sequence length="874" mass="96516">MSSPDLTRPHGPRPPLAVLQPPAPIPHGPARSTVSGLTIPSVPPAPSGPSMPSLPSHPSAPSSGSAGSVDRSLAAHLLGRPPPGIPRPPTPLGLPLPLSGLPQPSTARQTVLTLSTTSGMRTDSEPEEFVDAFTLPEFVRLARNLGDDSLVTRVTSDDSRHPVLFVHFTHRGSAYFSRIRRPYSTVTAVVRTFFGLESPPAVLVSNVDLPERARKKVKLLMYPWRTHYPTLDPSNPLQLPILARTEEGGRLARLLNALGNGQTYALKPLLRLRDVAELCLSSHSLTPPGLPQSFKQRFFVWHTIFALLDHFGHELFVTYRKSVHPDFVLGLRWDLKQYGAFTSLSAGALILLCTLLAYIPIFVLLGFLFTSRSWPGGGILYLLIALPAGLLSPLPDYLLRAWSARVAAHGRHYRDKLTAQIRSQYGGHAELRSTAAWSLSGPVGNINMHSPLFPYLAVEDTPTLPEEASLPTMELRDFIAELKIRPTLAAAHITAVQARQGRGSPFLRSYLLFFINLRGQDMAIRVDPPAKKLTWWHPFEHAVYASKVRITSVAADDAADVIENAGSGAQGSHILFTLNSWKTAFIDIDPKQPTQLISLASQSRAAHRRLTSLTDVPSRLLEFPTPTLQDALQAVQAAYEEFHPAYSAALFMLRVTLSVVRAFAIAYSNEYLPSVGDSKTPVHPLIFIKDQYVMQHHRAMIRHLNMVTAALFYGMLIALAFVSSSNYAQFMVANTTIIFVAMVCWFVWQKTFWPAWLGSTESGIDGMARWLVEKKILPKALPLPRGSFFTLDHDKPSKPLNWDVPPTGYEAELEAATAEWAQHVSSRMASSSQAPSSRLPSSVRLPYMREASLERQMMRDGGMPQMRERSAEPR</sequence>
<proteinExistence type="predicted"/>
<keyword evidence="4" id="KW-1185">Reference proteome</keyword>
<dbReference type="EMBL" id="KV417314">
    <property type="protein sequence ID" value="KZO92077.1"/>
    <property type="molecule type" value="Genomic_DNA"/>
</dbReference>
<dbReference type="AlphaFoldDB" id="A0A167HXC3"/>
<organism evidence="3 4">
    <name type="scientific">Calocera viscosa (strain TUFC12733)</name>
    <dbReference type="NCBI Taxonomy" id="1330018"/>
    <lineage>
        <taxon>Eukaryota</taxon>
        <taxon>Fungi</taxon>
        <taxon>Dikarya</taxon>
        <taxon>Basidiomycota</taxon>
        <taxon>Agaricomycotina</taxon>
        <taxon>Dacrymycetes</taxon>
        <taxon>Dacrymycetales</taxon>
        <taxon>Dacrymycetaceae</taxon>
        <taxon>Calocera</taxon>
    </lineage>
</organism>
<evidence type="ECO:0000313" key="4">
    <source>
        <dbReference type="Proteomes" id="UP000076738"/>
    </source>
</evidence>
<feature type="compositionally biased region" description="Low complexity" evidence="1">
    <location>
        <begin position="95"/>
        <end position="104"/>
    </location>
</feature>
<feature type="transmembrane region" description="Helical" evidence="2">
    <location>
        <begin position="379"/>
        <end position="399"/>
    </location>
</feature>
<reference evidence="3 4" key="1">
    <citation type="journal article" date="2016" name="Mol. Biol. Evol.">
        <title>Comparative Genomics of Early-Diverging Mushroom-Forming Fungi Provides Insights into the Origins of Lignocellulose Decay Capabilities.</title>
        <authorList>
            <person name="Nagy L.G."/>
            <person name="Riley R."/>
            <person name="Tritt A."/>
            <person name="Adam C."/>
            <person name="Daum C."/>
            <person name="Floudas D."/>
            <person name="Sun H."/>
            <person name="Yadav J.S."/>
            <person name="Pangilinan J."/>
            <person name="Larsson K.H."/>
            <person name="Matsuura K."/>
            <person name="Barry K."/>
            <person name="Labutti K."/>
            <person name="Kuo R."/>
            <person name="Ohm R.A."/>
            <person name="Bhattacharya S.S."/>
            <person name="Shirouzu T."/>
            <person name="Yoshinaga Y."/>
            <person name="Martin F.M."/>
            <person name="Grigoriev I.V."/>
            <person name="Hibbett D.S."/>
        </authorList>
    </citation>
    <scope>NUCLEOTIDE SEQUENCE [LARGE SCALE GENOMIC DNA]</scope>
    <source>
        <strain evidence="3 4">TUFC12733</strain>
    </source>
</reference>
<keyword evidence="2" id="KW-0812">Transmembrane</keyword>
<keyword evidence="2" id="KW-1133">Transmembrane helix</keyword>
<feature type="compositionally biased region" description="Low complexity" evidence="1">
    <location>
        <begin position="824"/>
        <end position="846"/>
    </location>
</feature>
<feature type="region of interest" description="Disordered" evidence="1">
    <location>
        <begin position="824"/>
        <end position="874"/>
    </location>
</feature>
<protein>
    <submittedName>
        <fullName evidence="3">Uncharacterized protein</fullName>
    </submittedName>
</protein>
<gene>
    <name evidence="3" type="ORF">CALVIDRAFT_601755</name>
</gene>
<feature type="region of interest" description="Disordered" evidence="1">
    <location>
        <begin position="1"/>
        <end position="108"/>
    </location>
</feature>
<feature type="compositionally biased region" description="Pro residues" evidence="1">
    <location>
        <begin position="80"/>
        <end position="94"/>
    </location>
</feature>
<feature type="transmembrane region" description="Helical" evidence="2">
    <location>
        <begin position="704"/>
        <end position="722"/>
    </location>
</feature>
<name>A0A167HXC3_CALVF</name>